<feature type="transmembrane region" description="Helical" evidence="1">
    <location>
        <begin position="12"/>
        <end position="33"/>
    </location>
</feature>
<dbReference type="Pfam" id="PF09842">
    <property type="entry name" value="DUF2069"/>
    <property type="match status" value="1"/>
</dbReference>
<evidence type="ECO:0000313" key="3">
    <source>
        <dbReference type="Proteomes" id="UP001620460"/>
    </source>
</evidence>
<feature type="transmembrane region" description="Helical" evidence="1">
    <location>
        <begin position="39"/>
        <end position="59"/>
    </location>
</feature>
<comment type="caution">
    <text evidence="2">The sequence shown here is derived from an EMBL/GenBank/DDBJ whole genome shotgun (WGS) entry which is preliminary data.</text>
</comment>
<keyword evidence="1" id="KW-0812">Transmembrane</keyword>
<feature type="transmembrane region" description="Helical" evidence="1">
    <location>
        <begin position="66"/>
        <end position="86"/>
    </location>
</feature>
<keyword evidence="1" id="KW-1133">Transmembrane helix</keyword>
<protein>
    <submittedName>
        <fullName evidence="2">DUF2069 domain-containing protein</fullName>
    </submittedName>
</protein>
<feature type="transmembrane region" description="Helical" evidence="1">
    <location>
        <begin position="92"/>
        <end position="112"/>
    </location>
</feature>
<evidence type="ECO:0000313" key="2">
    <source>
        <dbReference type="EMBL" id="MFK2903366.1"/>
    </source>
</evidence>
<proteinExistence type="predicted"/>
<reference evidence="2 3" key="1">
    <citation type="submission" date="2020-10" db="EMBL/GenBank/DDBJ databases">
        <title>Phylogeny of dyella-like bacteria.</title>
        <authorList>
            <person name="Fu J."/>
        </authorList>
    </citation>
    <scope>NUCLEOTIDE SEQUENCE [LARGE SCALE GENOMIC DNA]</scope>
    <source>
        <strain evidence="2 3">Gsoil3046</strain>
    </source>
</reference>
<gene>
    <name evidence="2" type="ORF">ISP17_05285</name>
</gene>
<name>A0ABW8JT90_9GAMM</name>
<dbReference type="EMBL" id="JADIKM010000001">
    <property type="protein sequence ID" value="MFK2903366.1"/>
    <property type="molecule type" value="Genomic_DNA"/>
</dbReference>
<keyword evidence="1" id="KW-0472">Membrane</keyword>
<dbReference type="RefSeq" id="WP_404630744.1">
    <property type="nucleotide sequence ID" value="NZ_JADIKM010000001.1"/>
</dbReference>
<evidence type="ECO:0000256" key="1">
    <source>
        <dbReference type="SAM" id="Phobius"/>
    </source>
</evidence>
<dbReference type="Proteomes" id="UP001620460">
    <property type="component" value="Unassembled WGS sequence"/>
</dbReference>
<accession>A0ABW8JT90</accession>
<sequence>MNTASTPLRPVYRVGLAAWAALVVLQLIWHAWLVPPERMPLTLVLAITVLPLLLPLTALRNARRALLWVGVLSLFYFSHGIAEAWSSPAERWLGLVEITLTVLLIGALGAGVTRKRG</sequence>
<keyword evidence="3" id="KW-1185">Reference proteome</keyword>
<dbReference type="InterPro" id="IPR018643">
    <property type="entry name" value="DUF2069_membrane"/>
</dbReference>
<organism evidence="2 3">
    <name type="scientific">Dyella ginsengisoli</name>
    <dbReference type="NCBI Taxonomy" id="363848"/>
    <lineage>
        <taxon>Bacteria</taxon>
        <taxon>Pseudomonadati</taxon>
        <taxon>Pseudomonadota</taxon>
        <taxon>Gammaproteobacteria</taxon>
        <taxon>Lysobacterales</taxon>
        <taxon>Rhodanobacteraceae</taxon>
        <taxon>Dyella</taxon>
    </lineage>
</organism>